<proteinExistence type="predicted"/>
<accession>A0A1M6NLD3</accession>
<gene>
    <name evidence="1" type="ORF">SAMN02745123_00194</name>
</gene>
<dbReference type="PANTHER" id="PTHR10151:SF120">
    <property type="entry name" value="BIS(5'-ADENOSYL)-TRIPHOSPHATASE"/>
    <property type="match status" value="1"/>
</dbReference>
<keyword evidence="2" id="KW-1185">Reference proteome</keyword>
<dbReference type="EMBL" id="FRAR01000004">
    <property type="protein sequence ID" value="SHJ96394.1"/>
    <property type="molecule type" value="Genomic_DNA"/>
</dbReference>
<evidence type="ECO:0000313" key="2">
    <source>
        <dbReference type="Proteomes" id="UP000183997"/>
    </source>
</evidence>
<dbReference type="PANTHER" id="PTHR10151">
    <property type="entry name" value="ECTONUCLEOTIDE PYROPHOSPHATASE/PHOSPHODIESTERASE"/>
    <property type="match status" value="1"/>
</dbReference>
<evidence type="ECO:0000313" key="1">
    <source>
        <dbReference type="EMBL" id="SHJ96394.1"/>
    </source>
</evidence>
<protein>
    <submittedName>
        <fullName evidence="1">Type I phosphodiesterase / nucleotide pyrophosphatase</fullName>
    </submittedName>
</protein>
<organism evidence="1 2">
    <name type="scientific">Desulforamulus aeronauticus DSM 10349</name>
    <dbReference type="NCBI Taxonomy" id="1121421"/>
    <lineage>
        <taxon>Bacteria</taxon>
        <taxon>Bacillati</taxon>
        <taxon>Bacillota</taxon>
        <taxon>Clostridia</taxon>
        <taxon>Eubacteriales</taxon>
        <taxon>Peptococcaceae</taxon>
        <taxon>Desulforamulus</taxon>
    </lineage>
</organism>
<dbReference type="OrthoDB" id="2381338at2"/>
<dbReference type="AlphaFoldDB" id="A0A1M6NLD3"/>
<name>A0A1M6NLD3_9FIRM</name>
<sequence length="488" mass="55509">MPVRKKVIYMVIDSFHPRALEHGIEQGLLPAFSFLIENGRLYPDCISGFPTVTPACTASLTTGAPPSLHGIPGIVWYHRGERRIIDYGSNWYSILRNGLVQAAQEYLFNLNHKHLGWQVRTIYEDLESKGYFTAASNPIIYRGNKEYLAQIPLLIKLVTLFQVDDRKIYGPKGFLLGKFYQPPGELRQSVTDIRYWPRFAVNDRFSARAAQWFLQQKPKPDLLTVYFPDTDKQAHKKDADCCNPCLTKVDKRLQELLNGFPSWQKALEECIFIVVGDHGQSTIQGRKSLVRIDKLLNFYSQARIGENPVEEKDIAICSNERLAYIYILRYRPGMRRSIAECLIKEPNVDQVIWQDQTCYYVVTSKGKLSFRKKGNLQDSYGNCWEITGEPEILDMKIEGNVIHYNTYPNALERIFHCLDNPNAGELVVTAKPGYLLAGAGAPPWPGKGSHGSLYREDSLVPLIISGASTTMEKPRITDVVPFIKSLFH</sequence>
<dbReference type="SUPFAM" id="SSF53649">
    <property type="entry name" value="Alkaline phosphatase-like"/>
    <property type="match status" value="1"/>
</dbReference>
<dbReference type="Gene3D" id="3.40.720.10">
    <property type="entry name" value="Alkaline Phosphatase, subunit A"/>
    <property type="match status" value="1"/>
</dbReference>
<dbReference type="RefSeq" id="WP_072910404.1">
    <property type="nucleotide sequence ID" value="NZ_FRAR01000004.1"/>
</dbReference>
<dbReference type="Pfam" id="PF01663">
    <property type="entry name" value="Phosphodiest"/>
    <property type="match status" value="1"/>
</dbReference>
<dbReference type="InterPro" id="IPR002591">
    <property type="entry name" value="Phosphodiest/P_Trfase"/>
</dbReference>
<dbReference type="InterPro" id="IPR017850">
    <property type="entry name" value="Alkaline_phosphatase_core_sf"/>
</dbReference>
<reference evidence="2" key="1">
    <citation type="submission" date="2016-11" db="EMBL/GenBank/DDBJ databases">
        <authorList>
            <person name="Varghese N."/>
            <person name="Submissions S."/>
        </authorList>
    </citation>
    <scope>NUCLEOTIDE SEQUENCE [LARGE SCALE GENOMIC DNA]</scope>
    <source>
        <strain evidence="2">DSM 10349</strain>
    </source>
</reference>
<dbReference type="Proteomes" id="UP000183997">
    <property type="component" value="Unassembled WGS sequence"/>
</dbReference>
<dbReference type="STRING" id="1121421.SAMN02745123_00194"/>
<dbReference type="GO" id="GO:0016787">
    <property type="term" value="F:hydrolase activity"/>
    <property type="evidence" value="ECO:0007669"/>
    <property type="project" value="UniProtKB-ARBA"/>
</dbReference>